<evidence type="ECO:0000313" key="2">
    <source>
        <dbReference type="EMBL" id="EFV44868.1"/>
    </source>
</evidence>
<dbReference type="RefSeq" id="WP_005026481.1">
    <property type="nucleotide sequence ID" value="NZ_KE150238.1"/>
</dbReference>
<feature type="domain" description="Methyltransferase type 11" evidence="1">
    <location>
        <begin position="50"/>
        <end position="144"/>
    </location>
</feature>
<name>E5Y5A1_BILW3</name>
<reference evidence="2 3" key="1">
    <citation type="submission" date="2010-10" db="EMBL/GenBank/DDBJ databases">
        <authorList>
            <consortium name="The Broad Institute Genome Sequencing Platform"/>
            <person name="Ward D."/>
            <person name="Earl A."/>
            <person name="Feldgarden M."/>
            <person name="Young S.K."/>
            <person name="Gargeya S."/>
            <person name="Zeng Q."/>
            <person name="Alvarado L."/>
            <person name="Berlin A."/>
            <person name="Bochicchio J."/>
            <person name="Chapman S.B."/>
            <person name="Chen Z."/>
            <person name="Freedman E."/>
            <person name="Gellesch M."/>
            <person name="Goldberg J."/>
            <person name="Griggs A."/>
            <person name="Gujja S."/>
            <person name="Heilman E."/>
            <person name="Heiman D."/>
            <person name="Howarth C."/>
            <person name="Mehta T."/>
            <person name="Neiman D."/>
            <person name="Pearson M."/>
            <person name="Roberts A."/>
            <person name="Saif S."/>
            <person name="Shea T."/>
            <person name="Shenoy N."/>
            <person name="Sisk P."/>
            <person name="Stolte C."/>
            <person name="Sykes S."/>
            <person name="White J."/>
            <person name="Yandava C."/>
            <person name="Allen-Vercoe E."/>
            <person name="Sibley C."/>
            <person name="Ambrose C.E."/>
            <person name="Strauss J."/>
            <person name="Daigneault M."/>
            <person name="Haas B."/>
            <person name="Nusbaum C."/>
            <person name="Birren B."/>
        </authorList>
    </citation>
    <scope>NUCLEOTIDE SEQUENCE [LARGE SCALE GENOMIC DNA]</scope>
    <source>
        <strain evidence="2 3">3_1_6</strain>
    </source>
</reference>
<dbReference type="STRING" id="563192.HMPREF0179_01364"/>
<evidence type="ECO:0000259" key="1">
    <source>
        <dbReference type="Pfam" id="PF08241"/>
    </source>
</evidence>
<dbReference type="PANTHER" id="PTHR43591">
    <property type="entry name" value="METHYLTRANSFERASE"/>
    <property type="match status" value="1"/>
</dbReference>
<dbReference type="SUPFAM" id="SSF53335">
    <property type="entry name" value="S-adenosyl-L-methionine-dependent methyltransferases"/>
    <property type="match status" value="1"/>
</dbReference>
<dbReference type="GO" id="GO:0008757">
    <property type="term" value="F:S-adenosylmethionine-dependent methyltransferase activity"/>
    <property type="evidence" value="ECO:0007669"/>
    <property type="project" value="InterPro"/>
</dbReference>
<evidence type="ECO:0000313" key="3">
    <source>
        <dbReference type="Proteomes" id="UP000006034"/>
    </source>
</evidence>
<dbReference type="Pfam" id="PF08241">
    <property type="entry name" value="Methyltransf_11"/>
    <property type="match status" value="1"/>
</dbReference>
<dbReference type="Gene3D" id="3.40.50.150">
    <property type="entry name" value="Vaccinia Virus protein VP39"/>
    <property type="match status" value="1"/>
</dbReference>
<proteinExistence type="predicted"/>
<dbReference type="CDD" id="cd02440">
    <property type="entry name" value="AdoMet_MTases"/>
    <property type="match status" value="1"/>
</dbReference>
<accession>E5Y5A1</accession>
<dbReference type="eggNOG" id="COG2226">
    <property type="taxonomic scope" value="Bacteria"/>
</dbReference>
<gene>
    <name evidence="2" type="ORF">HMPREF0179_01364</name>
</gene>
<comment type="caution">
    <text evidence="2">The sequence shown here is derived from an EMBL/GenBank/DDBJ whole genome shotgun (WGS) entry which is preliminary data.</text>
</comment>
<dbReference type="InterPro" id="IPR029063">
    <property type="entry name" value="SAM-dependent_MTases_sf"/>
</dbReference>
<dbReference type="OrthoDB" id="5319472at2"/>
<organism evidence="2 3">
    <name type="scientific">Bilophila wadsworthia (strain 3_1_6)</name>
    <dbReference type="NCBI Taxonomy" id="563192"/>
    <lineage>
        <taxon>Bacteria</taxon>
        <taxon>Pseudomonadati</taxon>
        <taxon>Thermodesulfobacteriota</taxon>
        <taxon>Desulfovibrionia</taxon>
        <taxon>Desulfovibrionales</taxon>
        <taxon>Desulfovibrionaceae</taxon>
        <taxon>Bilophila</taxon>
    </lineage>
</organism>
<dbReference type="PANTHER" id="PTHR43591:SF24">
    <property type="entry name" value="2-METHOXY-6-POLYPRENYL-1,4-BENZOQUINOL METHYLASE, MITOCHONDRIAL"/>
    <property type="match status" value="1"/>
</dbReference>
<keyword evidence="3" id="KW-1185">Reference proteome</keyword>
<dbReference type="GeneID" id="78086492"/>
<sequence>MTELEAIRRYWNTRAEGYSLKTAYDLQHAEKVWLERLRPFVLASGKLDILDIGCGPGFFSILLARLGHSVVAFDYTEGMLERASRNAAEADVSIVVRQGDAQDLPFPDETFDLIVSRNLMWNLEHPESAYAEWLRVLRPGGRLVNFDGNHYRHLYSEPYAEELKQPDYTDGHNPDFMLGVDPAPIHAIAANLPLSRVDRPQWDVETLLKLGARNVTVDVERKHFVDGTGQPVSIIKRFMVSAQKEEQQ</sequence>
<protein>
    <recommendedName>
        <fullName evidence="1">Methyltransferase type 11 domain-containing protein</fullName>
    </recommendedName>
</protein>
<dbReference type="InterPro" id="IPR013216">
    <property type="entry name" value="Methyltransf_11"/>
</dbReference>
<dbReference type="Proteomes" id="UP000006034">
    <property type="component" value="Unassembled WGS sequence"/>
</dbReference>
<reference evidence="2 3" key="2">
    <citation type="submission" date="2013-04" db="EMBL/GenBank/DDBJ databases">
        <title>The Genome Sequence of Bilophila wadsworthia 3_1_6.</title>
        <authorList>
            <consortium name="The Broad Institute Genomics Platform"/>
            <person name="Earl A."/>
            <person name="Ward D."/>
            <person name="Feldgarden M."/>
            <person name="Gevers D."/>
            <person name="Sibley C."/>
            <person name="Strauss J."/>
            <person name="Allen-Vercoe E."/>
            <person name="Walker B."/>
            <person name="Young S."/>
            <person name="Zeng Q."/>
            <person name="Gargeya S."/>
            <person name="Fitzgerald M."/>
            <person name="Haas B."/>
            <person name="Abouelleil A."/>
            <person name="Allen A.W."/>
            <person name="Alvarado L."/>
            <person name="Arachchi H.M."/>
            <person name="Berlin A.M."/>
            <person name="Chapman S.B."/>
            <person name="Gainer-Dewar J."/>
            <person name="Goldberg J."/>
            <person name="Griggs A."/>
            <person name="Gujja S."/>
            <person name="Hansen M."/>
            <person name="Howarth C."/>
            <person name="Imamovic A."/>
            <person name="Ireland A."/>
            <person name="Larimer J."/>
            <person name="McCowan C."/>
            <person name="Murphy C."/>
            <person name="Pearson M."/>
            <person name="Poon T.W."/>
            <person name="Priest M."/>
            <person name="Roberts A."/>
            <person name="Saif S."/>
            <person name="Shea T."/>
            <person name="Sisk P."/>
            <person name="Sykes S."/>
            <person name="Wortman J."/>
            <person name="Nusbaum C."/>
            <person name="Birren B."/>
        </authorList>
    </citation>
    <scope>NUCLEOTIDE SEQUENCE [LARGE SCALE GENOMIC DNA]</scope>
    <source>
        <strain evidence="2 3">3_1_6</strain>
    </source>
</reference>
<dbReference type="EMBL" id="ADCP02000001">
    <property type="protein sequence ID" value="EFV44868.1"/>
    <property type="molecule type" value="Genomic_DNA"/>
</dbReference>
<dbReference type="HOGENOM" id="CLU_037990_4_0_7"/>
<dbReference type="AlphaFoldDB" id="E5Y5A1"/>